<dbReference type="EMBL" id="VYKL01000028">
    <property type="protein sequence ID" value="KAA9021036.1"/>
    <property type="molecule type" value="Genomic_DNA"/>
</dbReference>
<protein>
    <recommendedName>
        <fullName evidence="3">Carbonic anhydrase</fullName>
    </recommendedName>
</protein>
<name>A0A5J5HJS2_9BACI</name>
<dbReference type="OrthoDB" id="9792260at2"/>
<comment type="caution">
    <text evidence="1">The sequence shown here is derived from an EMBL/GenBank/DDBJ whole genome shotgun (WGS) entry which is preliminary data.</text>
</comment>
<dbReference type="AlphaFoldDB" id="A0A5J5HJS2"/>
<evidence type="ECO:0008006" key="3">
    <source>
        <dbReference type="Google" id="ProtNLM"/>
    </source>
</evidence>
<evidence type="ECO:0000313" key="1">
    <source>
        <dbReference type="EMBL" id="KAA9021036.1"/>
    </source>
</evidence>
<proteinExistence type="predicted"/>
<keyword evidence="2" id="KW-1185">Reference proteome</keyword>
<gene>
    <name evidence="1" type="ORF">F4V44_17995</name>
</gene>
<dbReference type="RefSeq" id="WP_150441410.1">
    <property type="nucleotide sequence ID" value="NZ_VYKL01000028.1"/>
</dbReference>
<accession>A0A5J5HJS2</accession>
<organism evidence="1 2">
    <name type="scientific">Niallia endozanthoxylica</name>
    <dbReference type="NCBI Taxonomy" id="2036016"/>
    <lineage>
        <taxon>Bacteria</taxon>
        <taxon>Bacillati</taxon>
        <taxon>Bacillota</taxon>
        <taxon>Bacilli</taxon>
        <taxon>Bacillales</taxon>
        <taxon>Bacillaceae</taxon>
        <taxon>Niallia</taxon>
    </lineage>
</organism>
<sequence>MYLKENKKVLFVVGREKEIDFHDVKHRYQVRPEEMILLESDELDKIEPFGELMREILLHVYQKNIEEIVIVDTNKDRKDSEDILGRIGESIDPHQSMSTLHYLFTHCNPEFSNTTIMEWFEGNHSFIGTNQKSVEVIRSHPLMPSSVKVMELRIGHENETQHEVDIF</sequence>
<dbReference type="Proteomes" id="UP000326671">
    <property type="component" value="Unassembled WGS sequence"/>
</dbReference>
<evidence type="ECO:0000313" key="2">
    <source>
        <dbReference type="Proteomes" id="UP000326671"/>
    </source>
</evidence>
<reference evidence="1 2" key="1">
    <citation type="submission" date="2019-09" db="EMBL/GenBank/DDBJ databases">
        <title>Whole genome sequences of isolates from the Mars Exploration Rovers.</title>
        <authorList>
            <person name="Seuylemezian A."/>
            <person name="Vaishampayan P."/>
        </authorList>
    </citation>
    <scope>NUCLEOTIDE SEQUENCE [LARGE SCALE GENOMIC DNA]</scope>
    <source>
        <strain evidence="1 2">MER_TA_151</strain>
    </source>
</reference>